<dbReference type="STRING" id="45351.A7RLI0"/>
<dbReference type="InterPro" id="IPR055350">
    <property type="entry name" value="CCDC142_C"/>
</dbReference>
<dbReference type="PANTHER" id="PTHR21436">
    <property type="entry name" value="COILED-COIL DOMAIN-CONTAINING PROTEIN 142"/>
    <property type="match status" value="1"/>
</dbReference>
<protein>
    <recommendedName>
        <fullName evidence="2">Coiled-coil protein 142 C-terminal domain-containing protein</fullName>
    </recommendedName>
</protein>
<evidence type="ECO:0000313" key="3">
    <source>
        <dbReference type="EMBL" id="EDO47694.1"/>
    </source>
</evidence>
<dbReference type="HOGENOM" id="CLU_305297_0_0_1"/>
<gene>
    <name evidence="3" type="ORF">NEMVEDRAFT_v1g239136</name>
</gene>
<accession>A7RLI0</accession>
<dbReference type="PhylomeDB" id="A7RLI0"/>
<dbReference type="Proteomes" id="UP000001593">
    <property type="component" value="Unassembled WGS sequence"/>
</dbReference>
<evidence type="ECO:0000259" key="2">
    <source>
        <dbReference type="Pfam" id="PF14923"/>
    </source>
</evidence>
<evidence type="ECO:0000256" key="1">
    <source>
        <dbReference type="SAM" id="MobiDB-lite"/>
    </source>
</evidence>
<dbReference type="Pfam" id="PF14923">
    <property type="entry name" value="CCDC142"/>
    <property type="match status" value="1"/>
</dbReference>
<dbReference type="PANTHER" id="PTHR21436:SF2">
    <property type="entry name" value="COILED-COIL DOMAIN-CONTAINING PROTEIN 142"/>
    <property type="match status" value="1"/>
</dbReference>
<dbReference type="InParanoid" id="A7RLI0"/>
<dbReference type="OMA" id="QEAMPIG"/>
<proteinExistence type="predicted"/>
<feature type="domain" description="Coiled-coil protein 142 C-terminal" evidence="2">
    <location>
        <begin position="499"/>
        <end position="937"/>
    </location>
</feature>
<keyword evidence="4" id="KW-1185">Reference proteome</keyword>
<dbReference type="OrthoDB" id="6579237at2759"/>
<sequence>MDERGPSGKIHLSPLNLEFTAPAGSRLHSDQTLARYHSSSTLDSEEVDNAFALEGRFQHVGQKTCMCSIGPEEGSLFGHFEAGALLCSNVRQIDQEMHQRIGLVLMKDCLVRLRSSCALITDLEKTTESYVAYLKDLRLRRPEKTKEFIFKGGRFQELCQEARTHLTFWSIFRERFSAEPKIRSALLKMQEHFGYIHAALGRGILGLTAWLGSILFCVLQIAHHLQWRLTKNLYRDISTAIEDFNRLCEYSNDVLQDNEIICNLEQFEDFEHSLVCEKYGICAPMTVNKNALSGRNICPITLNKLLNEIADGRACTLAGLVSEFLCQHEEIRRGLEADLTSKWEWEDLNLTATHRHDPKVSNTSSLPNGIITVMSKANTPVINLPKESPILTFDSIEHKFIVQLMVHLATSTTLMVSNTADRRLFMHRSLPQQGLCSDNCNEQGVDDQGVTSQGDQESNHGILKHSNSVTSPRQNKRVQWHESLDIDTKAQISSYYMDRLWDHLGPALCNLLHGLRRRRNTYNPLGSVILWPNSLVLVALSLLESLHKSGSLPQSGTVALQLVSRDLHSHLSRLTWDLGFCDLLGTSLKDKCIPDENTKPGYLSSKTLSKLAALLQPLKSMFDCSYYWKDRLSNHDTFRSHSLALIPLVTRLQSVLSFSTNWIDSKLYHLLSSWSLTSYFTVLHWDLPLFLDMASKTVSAVKPLCLGQGGNLSWGSLPILLEELQGSLLRLESISKKYESLFSGDLAKMSKEFFQEAMPIGRSWKKSRHSGVPCQPNSYVEHAVMQILEPVFRSSAHLREESKMSLMIQATVTMMDTWSRHILNSEIVFSYFGAQQLQLDFSYVKYWISSDASGLEEDAKSELLSLDSFRHLDAAIQLLMLQPKKKKQSDELDVELESNISAVSTSSVLSSLSGVDADTFMTDVLMDKTIPNKQKWLDLRLRGGKSKKGLLPFCLKVQEMD</sequence>
<dbReference type="eggNOG" id="ENOG502QUBZ">
    <property type="taxonomic scope" value="Eukaryota"/>
</dbReference>
<dbReference type="InterPro" id="IPR026700">
    <property type="entry name" value="CCDC142"/>
</dbReference>
<evidence type="ECO:0000313" key="4">
    <source>
        <dbReference type="Proteomes" id="UP000001593"/>
    </source>
</evidence>
<dbReference type="EMBL" id="DS469518">
    <property type="protein sequence ID" value="EDO47694.1"/>
    <property type="molecule type" value="Genomic_DNA"/>
</dbReference>
<dbReference type="AlphaFoldDB" id="A7RLI0"/>
<dbReference type="KEGG" id="nve:5519881"/>
<organism evidence="3 4">
    <name type="scientific">Nematostella vectensis</name>
    <name type="common">Starlet sea anemone</name>
    <dbReference type="NCBI Taxonomy" id="45351"/>
    <lineage>
        <taxon>Eukaryota</taxon>
        <taxon>Metazoa</taxon>
        <taxon>Cnidaria</taxon>
        <taxon>Anthozoa</taxon>
        <taxon>Hexacorallia</taxon>
        <taxon>Actiniaria</taxon>
        <taxon>Edwardsiidae</taxon>
        <taxon>Nematostella</taxon>
    </lineage>
</organism>
<feature type="region of interest" description="Disordered" evidence="1">
    <location>
        <begin position="446"/>
        <end position="468"/>
    </location>
</feature>
<name>A7RLI0_NEMVE</name>
<reference evidence="3 4" key="1">
    <citation type="journal article" date="2007" name="Science">
        <title>Sea anemone genome reveals ancestral eumetazoan gene repertoire and genomic organization.</title>
        <authorList>
            <person name="Putnam N.H."/>
            <person name="Srivastava M."/>
            <person name="Hellsten U."/>
            <person name="Dirks B."/>
            <person name="Chapman J."/>
            <person name="Salamov A."/>
            <person name="Terry A."/>
            <person name="Shapiro H."/>
            <person name="Lindquist E."/>
            <person name="Kapitonov V.V."/>
            <person name="Jurka J."/>
            <person name="Genikhovich G."/>
            <person name="Grigoriev I.V."/>
            <person name="Lucas S.M."/>
            <person name="Steele R.E."/>
            <person name="Finnerty J.R."/>
            <person name="Technau U."/>
            <person name="Martindale M.Q."/>
            <person name="Rokhsar D.S."/>
        </authorList>
    </citation>
    <scope>NUCLEOTIDE SEQUENCE [LARGE SCALE GENOMIC DNA]</scope>
    <source>
        <strain evidence="4">CH2 X CH6</strain>
    </source>
</reference>